<sequence>MFAFQLLLATVAAAASFYDARDIAEAGPVARAESNKTQAKFGDEYYNYWLYEADTNSYDLTRGNSTNAKTLKAGEKTITVNPGKSALLVVDMQNYFLNPAYTDFPKGLATVQPTIDSVKAFRAAGAKIIWCQWGLTDYDLQFIPPSYKISFSTDKDPEQSFGSEMGVYNGTDYGRKLVPKEYNALPYDPLWELAQEGLAAGTDLYFNKNRQSCLWGAQTPTGLYLEENQITTLFISGVNIDQCVFGTFNDAYYKGWDPIVVQDASATSSPQYAYDMVMYNVDKHGFAVNSSDIVTGLAA</sequence>
<organism evidence="5 6">
    <name type="scientific">Schizophyllum amplum</name>
    <dbReference type="NCBI Taxonomy" id="97359"/>
    <lineage>
        <taxon>Eukaryota</taxon>
        <taxon>Fungi</taxon>
        <taxon>Dikarya</taxon>
        <taxon>Basidiomycota</taxon>
        <taxon>Agaricomycotina</taxon>
        <taxon>Agaricomycetes</taxon>
        <taxon>Agaricomycetidae</taxon>
        <taxon>Agaricales</taxon>
        <taxon>Schizophyllaceae</taxon>
        <taxon>Schizophyllum</taxon>
    </lineage>
</organism>
<gene>
    <name evidence="5" type="ORF">BD626DRAFT_521114</name>
</gene>
<evidence type="ECO:0000256" key="1">
    <source>
        <dbReference type="ARBA" id="ARBA00006336"/>
    </source>
</evidence>
<reference evidence="5 6" key="1">
    <citation type="journal article" date="2019" name="New Phytol.">
        <title>Comparative genomics reveals unique wood-decay strategies and fruiting body development in the Schizophyllaceae.</title>
        <authorList>
            <person name="Almasi E."/>
            <person name="Sahu N."/>
            <person name="Krizsan K."/>
            <person name="Balint B."/>
            <person name="Kovacs G.M."/>
            <person name="Kiss B."/>
            <person name="Cseklye J."/>
            <person name="Drula E."/>
            <person name="Henrissat B."/>
            <person name="Nagy I."/>
            <person name="Chovatia M."/>
            <person name="Adam C."/>
            <person name="LaButti K."/>
            <person name="Lipzen A."/>
            <person name="Riley R."/>
            <person name="Grigoriev I.V."/>
            <person name="Nagy L.G."/>
        </authorList>
    </citation>
    <scope>NUCLEOTIDE SEQUENCE [LARGE SCALE GENOMIC DNA]</scope>
    <source>
        <strain evidence="5 6">NL-1724</strain>
    </source>
</reference>
<keyword evidence="6" id="KW-1185">Reference proteome</keyword>
<evidence type="ECO:0000259" key="4">
    <source>
        <dbReference type="Pfam" id="PF00857"/>
    </source>
</evidence>
<keyword evidence="2" id="KW-0378">Hydrolase</keyword>
<dbReference type="SUPFAM" id="SSF52499">
    <property type="entry name" value="Isochorismatase-like hydrolases"/>
    <property type="match status" value="1"/>
</dbReference>
<feature type="domain" description="Isochorismatase-like" evidence="4">
    <location>
        <begin position="85"/>
        <end position="287"/>
    </location>
</feature>
<dbReference type="InterPro" id="IPR000868">
    <property type="entry name" value="Isochorismatase-like_dom"/>
</dbReference>
<dbReference type="AlphaFoldDB" id="A0A550BTW9"/>
<dbReference type="GO" id="GO:0016787">
    <property type="term" value="F:hydrolase activity"/>
    <property type="evidence" value="ECO:0007669"/>
    <property type="project" value="UniProtKB-KW"/>
</dbReference>
<dbReference type="Pfam" id="PF00857">
    <property type="entry name" value="Isochorismatase"/>
    <property type="match status" value="1"/>
</dbReference>
<name>A0A550BTW9_9AGAR</name>
<evidence type="ECO:0000313" key="5">
    <source>
        <dbReference type="EMBL" id="TRM55988.1"/>
    </source>
</evidence>
<evidence type="ECO:0000256" key="2">
    <source>
        <dbReference type="ARBA" id="ARBA00022801"/>
    </source>
</evidence>
<dbReference type="STRING" id="97359.A0A550BTW9"/>
<feature type="signal peptide" evidence="3">
    <location>
        <begin position="1"/>
        <end position="16"/>
    </location>
</feature>
<comment type="caution">
    <text evidence="5">The sequence shown here is derived from an EMBL/GenBank/DDBJ whole genome shotgun (WGS) entry which is preliminary data.</text>
</comment>
<proteinExistence type="inferred from homology"/>
<feature type="chain" id="PRO_5022218626" evidence="3">
    <location>
        <begin position="17"/>
        <end position="299"/>
    </location>
</feature>
<dbReference type="PANTHER" id="PTHR43540:SF9">
    <property type="entry name" value="FAMILY HYDROLASE, PUTATIVE (AFU_ORTHOLOGUE AFUA_2G08700)-RELATED"/>
    <property type="match status" value="1"/>
</dbReference>
<protein>
    <submittedName>
        <fullName evidence="5">Isochorismatase-like protein</fullName>
    </submittedName>
</protein>
<comment type="similarity">
    <text evidence="1">Belongs to the isochorismatase family.</text>
</comment>
<accession>A0A550BTW9</accession>
<dbReference type="Proteomes" id="UP000320762">
    <property type="component" value="Unassembled WGS sequence"/>
</dbReference>
<evidence type="ECO:0000256" key="3">
    <source>
        <dbReference type="SAM" id="SignalP"/>
    </source>
</evidence>
<dbReference type="EMBL" id="VDMD01000083">
    <property type="protein sequence ID" value="TRM55988.1"/>
    <property type="molecule type" value="Genomic_DNA"/>
</dbReference>
<dbReference type="Gene3D" id="3.40.50.850">
    <property type="entry name" value="Isochorismatase-like"/>
    <property type="match status" value="1"/>
</dbReference>
<dbReference type="InterPro" id="IPR036380">
    <property type="entry name" value="Isochorismatase-like_sf"/>
</dbReference>
<dbReference type="InterPro" id="IPR050272">
    <property type="entry name" value="Isochorismatase-like_hydrls"/>
</dbReference>
<keyword evidence="3" id="KW-0732">Signal</keyword>
<dbReference type="OrthoDB" id="167809at2759"/>
<dbReference type="CDD" id="cd00431">
    <property type="entry name" value="cysteine_hydrolases"/>
    <property type="match status" value="1"/>
</dbReference>
<evidence type="ECO:0000313" key="6">
    <source>
        <dbReference type="Proteomes" id="UP000320762"/>
    </source>
</evidence>
<dbReference type="PANTHER" id="PTHR43540">
    <property type="entry name" value="PEROXYUREIDOACRYLATE/UREIDOACRYLATE AMIDOHYDROLASE-RELATED"/>
    <property type="match status" value="1"/>
</dbReference>